<dbReference type="InterPro" id="IPR012337">
    <property type="entry name" value="RNaseH-like_sf"/>
</dbReference>
<dbReference type="SUPFAM" id="SSF53098">
    <property type="entry name" value="Ribonuclease H-like"/>
    <property type="match status" value="1"/>
</dbReference>
<gene>
    <name evidence="1" type="ORF">GCM10007857_83990</name>
</gene>
<dbReference type="Gene3D" id="1.10.740.10">
    <property type="entry name" value="Transferase Inhibitor Protein From Tn5, Chain"/>
    <property type="match status" value="1"/>
</dbReference>
<accession>A0ABQ6BDT2</accession>
<dbReference type="EMBL" id="BSOW01000052">
    <property type="protein sequence ID" value="GLR91681.1"/>
    <property type="molecule type" value="Genomic_DNA"/>
</dbReference>
<evidence type="ECO:0000313" key="1">
    <source>
        <dbReference type="EMBL" id="GLR91681.1"/>
    </source>
</evidence>
<proteinExistence type="predicted"/>
<name>A0ABQ6BDT2_9BRAD</name>
<sequence>MLNRSTPNAPPQTALTDPEIKLLDHLVKDRGANRAQRTTISHYVVKIARLGGYLARANDPPPGNIVIWRGLSRLTDLESGAALGAKIMGN</sequence>
<reference evidence="2" key="1">
    <citation type="journal article" date="2019" name="Int. J. Syst. Evol. Microbiol.">
        <title>The Global Catalogue of Microorganisms (GCM) 10K type strain sequencing project: providing services to taxonomists for standard genome sequencing and annotation.</title>
        <authorList>
            <consortium name="The Broad Institute Genomics Platform"/>
            <consortium name="The Broad Institute Genome Sequencing Center for Infectious Disease"/>
            <person name="Wu L."/>
            <person name="Ma J."/>
        </authorList>
    </citation>
    <scope>NUCLEOTIDE SEQUENCE [LARGE SCALE GENOMIC DNA]</scope>
    <source>
        <strain evidence="2">NBRC 102520</strain>
    </source>
</reference>
<comment type="caution">
    <text evidence="1">The sequence shown here is derived from an EMBL/GenBank/DDBJ whole genome shotgun (WGS) entry which is preliminary data.</text>
</comment>
<evidence type="ECO:0008006" key="3">
    <source>
        <dbReference type="Google" id="ProtNLM"/>
    </source>
</evidence>
<dbReference type="Proteomes" id="UP001156905">
    <property type="component" value="Unassembled WGS sequence"/>
</dbReference>
<protein>
    <recommendedName>
        <fullName evidence="3">Transposase</fullName>
    </recommendedName>
</protein>
<organism evidence="1 2">
    <name type="scientific">Bradyrhizobium iriomotense</name>
    <dbReference type="NCBI Taxonomy" id="441950"/>
    <lineage>
        <taxon>Bacteria</taxon>
        <taxon>Pseudomonadati</taxon>
        <taxon>Pseudomonadota</taxon>
        <taxon>Alphaproteobacteria</taxon>
        <taxon>Hyphomicrobiales</taxon>
        <taxon>Nitrobacteraceae</taxon>
        <taxon>Bradyrhizobium</taxon>
    </lineage>
</organism>
<evidence type="ECO:0000313" key="2">
    <source>
        <dbReference type="Proteomes" id="UP001156905"/>
    </source>
</evidence>
<dbReference type="InterPro" id="IPR014737">
    <property type="entry name" value="Transposase_Tn5-like_C"/>
</dbReference>
<keyword evidence="2" id="KW-1185">Reference proteome</keyword>